<dbReference type="Proteomes" id="UP001218218">
    <property type="component" value="Unassembled WGS sequence"/>
</dbReference>
<dbReference type="EMBL" id="JARIHO010000023">
    <property type="protein sequence ID" value="KAJ7343342.1"/>
    <property type="molecule type" value="Genomic_DNA"/>
</dbReference>
<keyword evidence="5" id="KW-1185">Reference proteome</keyword>
<dbReference type="PANTHER" id="PTHR45662:SF7">
    <property type="entry name" value="SACI DOMAIN PROTEIN (AFU_ORTHOLOGUE AFUA_1G15890)"/>
    <property type="match status" value="1"/>
</dbReference>
<dbReference type="PROSITE" id="PS50275">
    <property type="entry name" value="SAC"/>
    <property type="match status" value="1"/>
</dbReference>
<dbReference type="PANTHER" id="PTHR45662">
    <property type="entry name" value="PHOSPHATIDYLINOSITIDE PHOSPHATASE SAC1"/>
    <property type="match status" value="1"/>
</dbReference>
<dbReference type="AlphaFoldDB" id="A0AAD6ZX53"/>
<feature type="region of interest" description="Disordered" evidence="1">
    <location>
        <begin position="1"/>
        <end position="33"/>
    </location>
</feature>
<organism evidence="4 5">
    <name type="scientific">Mycena albidolilacea</name>
    <dbReference type="NCBI Taxonomy" id="1033008"/>
    <lineage>
        <taxon>Eukaryota</taxon>
        <taxon>Fungi</taxon>
        <taxon>Dikarya</taxon>
        <taxon>Basidiomycota</taxon>
        <taxon>Agaricomycotina</taxon>
        <taxon>Agaricomycetes</taxon>
        <taxon>Agaricomycetidae</taxon>
        <taxon>Agaricales</taxon>
        <taxon>Marasmiineae</taxon>
        <taxon>Mycenaceae</taxon>
        <taxon>Mycena</taxon>
    </lineage>
</organism>
<feature type="domain" description="SAC" evidence="2">
    <location>
        <begin position="340"/>
        <end position="713"/>
    </location>
</feature>
<dbReference type="Pfam" id="PF12456">
    <property type="entry name" value="hSac2"/>
    <property type="match status" value="1"/>
</dbReference>
<dbReference type="GO" id="GO:0046856">
    <property type="term" value="P:phosphatidylinositol dephosphorylation"/>
    <property type="evidence" value="ECO:0007669"/>
    <property type="project" value="TreeGrafter"/>
</dbReference>
<evidence type="ECO:0000259" key="3">
    <source>
        <dbReference type="PROSITE" id="PS51791"/>
    </source>
</evidence>
<evidence type="ECO:0000256" key="1">
    <source>
        <dbReference type="SAM" id="MobiDB-lite"/>
    </source>
</evidence>
<feature type="compositionally biased region" description="Low complexity" evidence="1">
    <location>
        <begin position="234"/>
        <end position="250"/>
    </location>
</feature>
<dbReference type="InterPro" id="IPR034753">
    <property type="entry name" value="hSac2"/>
</dbReference>
<dbReference type="GO" id="GO:0005783">
    <property type="term" value="C:endoplasmic reticulum"/>
    <property type="evidence" value="ECO:0007669"/>
    <property type="project" value="TreeGrafter"/>
</dbReference>
<sequence length="1076" mass="118826">MKRFFSTRKPASPAPVASFPTSTTLPSPHLQPKYTVPPVPHPCPHDHIALLVTPTGLLLRQHTPGRGPKDPGPTTHLRLGWGKSVKVEELSGDGEADGIDWAESVVIYGIVGVLELFSASYLLVVSAKSDVGHLLDATHAVYSVKGITAIPLAEQRARMAVNTLASRNAHMSRPSLLPSSRTLDSLPSVHNVEQSASEQDEDAPRRVQFAPTNDVKVVSPLATSFSLNSDEHSSPASPYASSSDLSSPSDEQSIATSTMAKTLASRLSFWSRLSKRTSTPPTPLTPTVPEEPSERESLDTMIKEQEPDAVLSKVIETLAPAPASPEEQHSELEDKIVKEVIREFSKGGMYFAYTFDITRSLQQKQDLVSKLNKRHSLLADLNALPSSDPAVQSEDGTMDVMVEPNPTLPLWRRVDRRFWWNEWMSKPFVDAGVHPYVLPIMQGYYQIAKFTIPPDPLTHEEDAEVDYIIVSRRSRDRAGLRYQRRGIDDDAHVANFVETETIMRVEREGRSNVFAYVQLRGSIPLFWTQTGYGLKPPPLLATDRTHEQHLDALKRHFERTVPKYGPHTIINLAEQQGKEASVTQGYREYMTELADKNAVYYEYDFHTETKGMKYENISKLLDAMERTFEHQGYLWISGNLAMSSQKGVFRVNCIDCLDRTNVVQSAFARYVLNNQLGAVALLNPAMEGRTETDNVFNDVWANNGDAISRAYAGTSALKGDFTRTGKRDFGGMLNDGVNSLARMYTSTFSDWFCQAVIDFMLGNRTLSVFAEFLLKLQSTDPRDLIRLSKIRAEAIATSVSRVLAEGERLLSGWTLFAPEELNVRVGDKWEEKVLLLTANALYIISYDYTLEKVKMYTRVPLGDITRVAKGTYILSPLEEASRDPEQNAGFIVSWATANQSTRVTSYSVRNSLDNKAPPANKVTIKSLSAAATSSLGRIRESVPASLGRKNTAAAALSARLLSVMGSGETTSFAAFKVLPIDPARTRRASSFGGNQAYVDSAEELSGAGSCREVVDLMVDSIRRACEEMGNDGRGADGVAGLVAEEDVVGLTEAQRMTSMYAKMEYGVKRLLWLGGS</sequence>
<dbReference type="InterPro" id="IPR002013">
    <property type="entry name" value="SAC_dom"/>
</dbReference>
<feature type="region of interest" description="Disordered" evidence="1">
    <location>
        <begin position="226"/>
        <end position="258"/>
    </location>
</feature>
<dbReference type="GO" id="GO:0043812">
    <property type="term" value="F:phosphatidylinositol-4-phosphate phosphatase activity"/>
    <property type="evidence" value="ECO:0007669"/>
    <property type="project" value="TreeGrafter"/>
</dbReference>
<evidence type="ECO:0000313" key="5">
    <source>
        <dbReference type="Proteomes" id="UP001218218"/>
    </source>
</evidence>
<evidence type="ECO:0000313" key="4">
    <source>
        <dbReference type="EMBL" id="KAJ7343342.1"/>
    </source>
</evidence>
<proteinExistence type="predicted"/>
<comment type="caution">
    <text evidence="4">The sequence shown here is derived from an EMBL/GenBank/DDBJ whole genome shotgun (WGS) entry which is preliminary data.</text>
</comment>
<accession>A0AAD6ZX53</accession>
<reference evidence="4" key="1">
    <citation type="submission" date="2023-03" db="EMBL/GenBank/DDBJ databases">
        <title>Massive genome expansion in bonnet fungi (Mycena s.s.) driven by repeated elements and novel gene families across ecological guilds.</title>
        <authorList>
            <consortium name="Lawrence Berkeley National Laboratory"/>
            <person name="Harder C.B."/>
            <person name="Miyauchi S."/>
            <person name="Viragh M."/>
            <person name="Kuo A."/>
            <person name="Thoen E."/>
            <person name="Andreopoulos B."/>
            <person name="Lu D."/>
            <person name="Skrede I."/>
            <person name="Drula E."/>
            <person name="Henrissat B."/>
            <person name="Morin E."/>
            <person name="Kohler A."/>
            <person name="Barry K."/>
            <person name="LaButti K."/>
            <person name="Morin E."/>
            <person name="Salamov A."/>
            <person name="Lipzen A."/>
            <person name="Mereny Z."/>
            <person name="Hegedus B."/>
            <person name="Baldrian P."/>
            <person name="Stursova M."/>
            <person name="Weitz H."/>
            <person name="Taylor A."/>
            <person name="Grigoriev I.V."/>
            <person name="Nagy L.G."/>
            <person name="Martin F."/>
            <person name="Kauserud H."/>
        </authorList>
    </citation>
    <scope>NUCLEOTIDE SEQUENCE</scope>
    <source>
        <strain evidence="4">CBHHK002</strain>
    </source>
</reference>
<name>A0AAD6ZX53_9AGAR</name>
<dbReference type="InterPro" id="IPR022158">
    <property type="entry name" value="Inositol_phosphatase"/>
</dbReference>
<protein>
    <submittedName>
        <fullName evidence="4">SacI homology domain-containing protein</fullName>
    </submittedName>
</protein>
<feature type="domain" description="HSac2" evidence="3">
    <location>
        <begin position="785"/>
        <end position="938"/>
    </location>
</feature>
<gene>
    <name evidence="4" type="ORF">DFH08DRAFT_872420</name>
</gene>
<feature type="region of interest" description="Disordered" evidence="1">
    <location>
        <begin position="274"/>
        <end position="297"/>
    </location>
</feature>
<dbReference type="PROSITE" id="PS51791">
    <property type="entry name" value="HSAC2"/>
    <property type="match status" value="1"/>
</dbReference>
<dbReference type="Pfam" id="PF02383">
    <property type="entry name" value="Syja_N"/>
    <property type="match status" value="1"/>
</dbReference>
<evidence type="ECO:0000259" key="2">
    <source>
        <dbReference type="PROSITE" id="PS50275"/>
    </source>
</evidence>